<keyword evidence="5 9" id="KW-0997">Cell inner membrane</keyword>
<comment type="subcellular location">
    <subcellularLocation>
        <location evidence="1 9">Cell inner membrane</location>
        <topology evidence="1 9">Single-pass membrane protein</topology>
    </subcellularLocation>
</comment>
<evidence type="ECO:0000313" key="12">
    <source>
        <dbReference type="EMBL" id="ANJ75360.1"/>
    </source>
</evidence>
<dbReference type="Pfam" id="PF07963">
    <property type="entry name" value="N_methyl"/>
    <property type="match status" value="1"/>
</dbReference>
<dbReference type="PROSITE" id="PS51257">
    <property type="entry name" value="PROKAR_LIPOPROTEIN"/>
    <property type="match status" value="1"/>
</dbReference>
<comment type="function">
    <text evidence="9">Component of the type II secretion system required for the energy-dependent secretion of extracellular factors such as proteases and toxins from the periplasm.</text>
</comment>
<dbReference type="NCBIfam" id="TIGR02532">
    <property type="entry name" value="IV_pilin_GFxxxE"/>
    <property type="match status" value="1"/>
</dbReference>
<name>A0A192A4F5_9RALS</name>
<gene>
    <name evidence="12" type="ORF">A9Y76_22925</name>
    <name evidence="11" type="ORF">ACS15_4994</name>
</gene>
<dbReference type="InterPro" id="IPR003413">
    <property type="entry name" value="T2SS_GspI_C"/>
</dbReference>
<dbReference type="Proteomes" id="UP000078572">
    <property type="component" value="Chromosome 2"/>
</dbReference>
<dbReference type="PROSITE" id="PS00409">
    <property type="entry name" value="PROKAR_NTER_METHYL"/>
    <property type="match status" value="1"/>
</dbReference>
<dbReference type="GO" id="GO:0005886">
    <property type="term" value="C:plasma membrane"/>
    <property type="evidence" value="ECO:0007669"/>
    <property type="project" value="UniProtKB-SubCell"/>
</dbReference>
<evidence type="ECO:0000313" key="13">
    <source>
        <dbReference type="Proteomes" id="UP000077927"/>
    </source>
</evidence>
<evidence type="ECO:0000313" key="11">
    <source>
        <dbReference type="EMBL" id="ANH76599.1"/>
    </source>
</evidence>
<keyword evidence="8" id="KW-0472">Membrane</keyword>
<comment type="subunit">
    <text evidence="9">Type II secretion is composed of four main components: the outer membrane complex, the inner membrane complex, the cytoplasmic secretion ATPase and the periplasm-spanning pseudopilus.</text>
</comment>
<feature type="domain" description="Type II secretion system protein GspI C-terminal" evidence="10">
    <location>
        <begin position="47"/>
        <end position="128"/>
    </location>
</feature>
<evidence type="ECO:0000256" key="8">
    <source>
        <dbReference type="ARBA" id="ARBA00023136"/>
    </source>
</evidence>
<dbReference type="PATRIC" id="fig|190721.6.peg.4939"/>
<dbReference type="NCBIfam" id="TIGR01707">
    <property type="entry name" value="gspI"/>
    <property type="match status" value="1"/>
</dbReference>
<evidence type="ECO:0000256" key="2">
    <source>
        <dbReference type="ARBA" id="ARBA00008358"/>
    </source>
</evidence>
<evidence type="ECO:0000313" key="14">
    <source>
        <dbReference type="Proteomes" id="UP000078572"/>
    </source>
</evidence>
<evidence type="ECO:0000256" key="4">
    <source>
        <dbReference type="ARBA" id="ARBA00022481"/>
    </source>
</evidence>
<evidence type="ECO:0000256" key="1">
    <source>
        <dbReference type="ARBA" id="ARBA00004377"/>
    </source>
</evidence>
<dbReference type="SUPFAM" id="SSF54523">
    <property type="entry name" value="Pili subunits"/>
    <property type="match status" value="1"/>
</dbReference>
<keyword evidence="7" id="KW-1133">Transmembrane helix</keyword>
<dbReference type="AlphaFoldDB" id="A0A192A4F5"/>
<evidence type="ECO:0000256" key="7">
    <source>
        <dbReference type="ARBA" id="ARBA00022989"/>
    </source>
</evidence>
<reference evidence="12" key="3">
    <citation type="submission" date="2016-06" db="EMBL/GenBank/DDBJ databases">
        <authorList>
            <person name="Kjaerup R.B."/>
            <person name="Dalgaard T.S."/>
            <person name="Juul-Madsen H.R."/>
        </authorList>
    </citation>
    <scope>NUCLEOTIDE SEQUENCE [LARGE SCALE GENOMIC DNA]</scope>
    <source>
        <strain evidence="12">ATCC 49129</strain>
    </source>
</reference>
<dbReference type="PANTHER" id="PTHR38779">
    <property type="entry name" value="TYPE II SECRETION SYSTEM PROTEIN I-RELATED"/>
    <property type="match status" value="1"/>
</dbReference>
<keyword evidence="14" id="KW-1185">Reference proteome</keyword>
<evidence type="ECO:0000256" key="6">
    <source>
        <dbReference type="ARBA" id="ARBA00022692"/>
    </source>
</evidence>
<evidence type="ECO:0000256" key="5">
    <source>
        <dbReference type="ARBA" id="ARBA00022519"/>
    </source>
</evidence>
<dbReference type="PANTHER" id="PTHR38779:SF2">
    <property type="entry name" value="TYPE II SECRETION SYSTEM PROTEIN I-RELATED"/>
    <property type="match status" value="1"/>
</dbReference>
<evidence type="ECO:0000256" key="9">
    <source>
        <dbReference type="RuleBase" id="RU368030"/>
    </source>
</evidence>
<comment type="PTM">
    <text evidence="9">Cleaved by prepilin peptidase.</text>
</comment>
<dbReference type="InterPro" id="IPR012902">
    <property type="entry name" value="N_methyl_site"/>
</dbReference>
<reference evidence="11 13" key="1">
    <citation type="submission" date="2015-09" db="EMBL/GenBank/DDBJ databases">
        <authorList>
            <person name="Xu Y."/>
            <person name="Nagy A."/>
            <person name="Liu N.T."/>
            <person name="Nou X."/>
        </authorList>
    </citation>
    <scope>NUCLEOTIDE SEQUENCE [LARGE SCALE GENOMIC DNA]</scope>
    <source>
        <strain evidence="11 13">FC1138</strain>
    </source>
</reference>
<dbReference type="GO" id="GO:0015627">
    <property type="term" value="C:type II protein secretion system complex"/>
    <property type="evidence" value="ECO:0007669"/>
    <property type="project" value="UniProtKB-UniRule"/>
</dbReference>
<dbReference type="Proteomes" id="UP000077927">
    <property type="component" value="Chromosome 2"/>
</dbReference>
<dbReference type="OrthoDB" id="5296572at2"/>
<dbReference type="InterPro" id="IPR045584">
    <property type="entry name" value="Pilin-like"/>
</dbReference>
<dbReference type="STRING" id="190721.ACS15_4994"/>
<evidence type="ECO:0000256" key="3">
    <source>
        <dbReference type="ARBA" id="ARBA00022475"/>
    </source>
</evidence>
<accession>A0A192A4F5</accession>
<evidence type="ECO:0000259" key="10">
    <source>
        <dbReference type="Pfam" id="PF02501"/>
    </source>
</evidence>
<reference evidence="14" key="2">
    <citation type="submission" date="2016-06" db="EMBL/GenBank/DDBJ databases">
        <authorList>
            <person name="Xu Y."/>
            <person name="Nagy A."/>
            <person name="Yan X."/>
            <person name="Kim S.W."/>
            <person name="Haley B."/>
            <person name="Liu N.T."/>
            <person name="Nou X."/>
        </authorList>
    </citation>
    <scope>NUCLEOTIDE SEQUENCE [LARGE SCALE GENOMIC DNA]</scope>
    <source>
        <strain evidence="14">ATCC 49129</strain>
    </source>
</reference>
<keyword evidence="3" id="KW-1003">Cell membrane</keyword>
<dbReference type="Pfam" id="PF02501">
    <property type="entry name" value="T2SSI"/>
    <property type="match status" value="1"/>
</dbReference>
<proteinExistence type="inferred from homology"/>
<dbReference type="RefSeq" id="WP_031328932.1">
    <property type="nucleotide sequence ID" value="NZ_CP012606.1"/>
</dbReference>
<dbReference type="EMBL" id="CP012606">
    <property type="protein sequence ID" value="ANH76599.1"/>
    <property type="molecule type" value="Genomic_DNA"/>
</dbReference>
<organism evidence="12 14">
    <name type="scientific">Ralstonia insidiosa</name>
    <dbReference type="NCBI Taxonomy" id="190721"/>
    <lineage>
        <taxon>Bacteria</taxon>
        <taxon>Pseudomonadati</taxon>
        <taxon>Pseudomonadota</taxon>
        <taxon>Betaproteobacteria</taxon>
        <taxon>Burkholderiales</taxon>
        <taxon>Burkholderiaceae</taxon>
        <taxon>Ralstonia</taxon>
    </lineage>
</organism>
<sequence>MLCNRPGRRRAAGFTLLEVLVALVIVAVALGACLRATGLLADSSAGMRERTLAQWSAANHLARMRLANAVPPPGLHRTPCSQGRIALTCEDTVIVLENPVFHLVVVSVYREGEGLETRVRLAQVATVLADMSNQAF</sequence>
<keyword evidence="6" id="KW-0812">Transmembrane</keyword>
<protein>
    <recommendedName>
        <fullName evidence="9">Type II secretion system protein I</fullName>
        <shortName evidence="9">T2SS minor pseudopilin I</shortName>
    </recommendedName>
</protein>
<dbReference type="GO" id="GO:0015628">
    <property type="term" value="P:protein secretion by the type II secretion system"/>
    <property type="evidence" value="ECO:0007669"/>
    <property type="project" value="UniProtKB-UniRule"/>
</dbReference>
<dbReference type="KEGG" id="rin:ACS15_4994"/>
<keyword evidence="4 9" id="KW-0488">Methylation</keyword>
<comment type="similarity">
    <text evidence="2 9">Belongs to the GSP I family.</text>
</comment>
<dbReference type="InterPro" id="IPR010052">
    <property type="entry name" value="T2SS_protein-GspI"/>
</dbReference>
<dbReference type="GeneID" id="61528899"/>
<dbReference type="EMBL" id="CP016023">
    <property type="protein sequence ID" value="ANJ75360.1"/>
    <property type="molecule type" value="Genomic_DNA"/>
</dbReference>
<dbReference type="Gene3D" id="3.30.1300.30">
    <property type="entry name" value="GSPII I/J protein-like"/>
    <property type="match status" value="1"/>
</dbReference>